<dbReference type="Proteomes" id="UP000654345">
    <property type="component" value="Unassembled WGS sequence"/>
</dbReference>
<dbReference type="EMBL" id="BNJG01000001">
    <property type="protein sequence ID" value="GHO52187.1"/>
    <property type="molecule type" value="Genomic_DNA"/>
</dbReference>
<reference evidence="1 2" key="1">
    <citation type="journal article" date="2021" name="Int. J. Syst. Evol. Microbiol.">
        <title>Reticulibacter mediterranei gen. nov., sp. nov., within the new family Reticulibacteraceae fam. nov., and Ktedonospora formicarum gen. nov., sp. nov., Ktedonobacter robiniae sp. nov., Dictyobacter formicarum sp. nov. and Dictyobacter arantiisoli sp. nov., belonging to the class Ktedonobacteria.</title>
        <authorList>
            <person name="Yabe S."/>
            <person name="Zheng Y."/>
            <person name="Wang C.M."/>
            <person name="Sakai Y."/>
            <person name="Abe K."/>
            <person name="Yokota A."/>
            <person name="Donadio S."/>
            <person name="Cavaletti L."/>
            <person name="Monciardini P."/>
        </authorList>
    </citation>
    <scope>NUCLEOTIDE SEQUENCE [LARGE SCALE GENOMIC DNA]</scope>
    <source>
        <strain evidence="1 2">SOSP1-30</strain>
    </source>
</reference>
<comment type="caution">
    <text evidence="1">The sequence shown here is derived from an EMBL/GenBank/DDBJ whole genome shotgun (WGS) entry which is preliminary data.</text>
</comment>
<gene>
    <name evidence="1" type="ORF">KSB_06620</name>
</gene>
<organism evidence="1 2">
    <name type="scientific">Ktedonobacter robiniae</name>
    <dbReference type="NCBI Taxonomy" id="2778365"/>
    <lineage>
        <taxon>Bacteria</taxon>
        <taxon>Bacillati</taxon>
        <taxon>Chloroflexota</taxon>
        <taxon>Ktedonobacteria</taxon>
        <taxon>Ktedonobacterales</taxon>
        <taxon>Ktedonobacteraceae</taxon>
        <taxon>Ktedonobacter</taxon>
    </lineage>
</organism>
<sequence length="79" mass="8726">MLLSQWFIANNVACGAVGTRVSETGKRVCKQNEQGDFTSEWPGVRMNVSARLKGIFGAQKGCSKAFLPIFSPITYYFCL</sequence>
<evidence type="ECO:0008006" key="3">
    <source>
        <dbReference type="Google" id="ProtNLM"/>
    </source>
</evidence>
<keyword evidence="2" id="KW-1185">Reference proteome</keyword>
<protein>
    <recommendedName>
        <fullName evidence="3">Secreted protein</fullName>
    </recommendedName>
</protein>
<name>A0ABQ3UHM0_9CHLR</name>
<evidence type="ECO:0000313" key="1">
    <source>
        <dbReference type="EMBL" id="GHO52187.1"/>
    </source>
</evidence>
<accession>A0ABQ3UHM0</accession>
<proteinExistence type="predicted"/>
<evidence type="ECO:0000313" key="2">
    <source>
        <dbReference type="Proteomes" id="UP000654345"/>
    </source>
</evidence>